<dbReference type="InterPro" id="IPR013830">
    <property type="entry name" value="SGNH_hydro"/>
</dbReference>
<dbReference type="PANTHER" id="PTHR37981:SF1">
    <property type="entry name" value="SGNH HYDROLASE-TYPE ESTERASE DOMAIN-CONTAINING PROTEIN"/>
    <property type="match status" value="1"/>
</dbReference>
<dbReference type="GO" id="GO:0019433">
    <property type="term" value="P:triglyceride catabolic process"/>
    <property type="evidence" value="ECO:0007669"/>
    <property type="project" value="TreeGrafter"/>
</dbReference>
<dbReference type="SUPFAM" id="SSF52266">
    <property type="entry name" value="SGNH hydrolase"/>
    <property type="match status" value="1"/>
</dbReference>
<dbReference type="GO" id="GO:0004806">
    <property type="term" value="F:triacylglycerol lipase activity"/>
    <property type="evidence" value="ECO:0007669"/>
    <property type="project" value="TreeGrafter"/>
</dbReference>
<feature type="disulfide bond" evidence="2">
    <location>
        <begin position="122"/>
        <end position="130"/>
    </location>
</feature>
<keyword evidence="6" id="KW-1185">Reference proteome</keyword>
<dbReference type="KEGG" id="svi:Svir_30530"/>
<keyword evidence="2" id="KW-1015">Disulfide bond</keyword>
<dbReference type="PANTHER" id="PTHR37981">
    <property type="entry name" value="LIPASE 2"/>
    <property type="match status" value="1"/>
</dbReference>
<dbReference type="EMBL" id="CP001683">
    <property type="protein sequence ID" value="ACU98028.1"/>
    <property type="molecule type" value="Genomic_DNA"/>
</dbReference>
<dbReference type="Pfam" id="PF13472">
    <property type="entry name" value="Lipase_GDSL_2"/>
    <property type="match status" value="1"/>
</dbReference>
<feature type="signal peptide" evidence="3">
    <location>
        <begin position="1"/>
        <end position="28"/>
    </location>
</feature>
<dbReference type="HOGENOM" id="CLU_038449_3_0_11"/>
<sequence>MKARARRLLSIIGISVLTLVGGAVSASAAPAEVNYVALGDSYSSGVGAGSYGDSGSCRRSANAYPQLWANSHAVSSFKFVACSGAVTSDVINQASHVDSSTTFITVSVGGNDAGFADVMVDCTLGSDSSCVNRVEEAKQFARNTLPGRLDNVYQTLTSRAPNAEIVVLGYPRFYQIGGTCKVGLSDTKRAAINSGADTLAEVTAERAAAWGLKFVDVRGAFSGHEICSSGDWWLHSLTWPIVESYHPTADGQRLGYLAALQSVTG</sequence>
<feature type="disulfide bond" evidence="2">
    <location>
        <begin position="180"/>
        <end position="227"/>
    </location>
</feature>
<feature type="active site" evidence="1">
    <location>
        <position position="246"/>
    </location>
</feature>
<proteinExistence type="predicted"/>
<keyword evidence="3" id="KW-0732">Signal</keyword>
<evidence type="ECO:0000259" key="4">
    <source>
        <dbReference type="Pfam" id="PF13472"/>
    </source>
</evidence>
<feature type="disulfide bond" evidence="2">
    <location>
        <begin position="57"/>
        <end position="82"/>
    </location>
</feature>
<evidence type="ECO:0000256" key="1">
    <source>
        <dbReference type="PIRSR" id="PIRSR637460-1"/>
    </source>
</evidence>
<dbReference type="RefSeq" id="WP_015787340.1">
    <property type="nucleotide sequence ID" value="NC_013159.1"/>
</dbReference>
<gene>
    <name evidence="5" type="ordered locus">Svir_30530</name>
</gene>
<evidence type="ECO:0000313" key="6">
    <source>
        <dbReference type="Proteomes" id="UP000000841"/>
    </source>
</evidence>
<feature type="domain" description="SGNH hydrolase-type esterase" evidence="4">
    <location>
        <begin position="37"/>
        <end position="254"/>
    </location>
</feature>
<feature type="active site" description="Nucleophile" evidence="1">
    <location>
        <position position="41"/>
    </location>
</feature>
<organism evidence="5 6">
    <name type="scientific">Saccharomonospora viridis (strain ATCC 15386 / DSM 43017 / JCM 3036 / CCUG 5913 / NBRC 12207 / NCIMB 9602 / P101)</name>
    <name type="common">Thermoactinomyces viridis</name>
    <dbReference type="NCBI Taxonomy" id="471857"/>
    <lineage>
        <taxon>Bacteria</taxon>
        <taxon>Bacillati</taxon>
        <taxon>Actinomycetota</taxon>
        <taxon>Actinomycetes</taxon>
        <taxon>Pseudonocardiales</taxon>
        <taxon>Pseudonocardiaceae</taxon>
        <taxon>Saccharomonospora</taxon>
    </lineage>
</organism>
<reference evidence="5 6" key="1">
    <citation type="journal article" date="2009" name="Stand. Genomic Sci.">
        <title>Complete genome sequence of Saccharomonospora viridis type strain (P101).</title>
        <authorList>
            <person name="Pati A."/>
            <person name="Sikorski J."/>
            <person name="Nolan M."/>
            <person name="Lapidus A."/>
            <person name="Copeland A."/>
            <person name="Glavina Del Rio T."/>
            <person name="Lucas S."/>
            <person name="Chen F."/>
            <person name="Tice H."/>
            <person name="Pitluck S."/>
            <person name="Cheng J.F."/>
            <person name="Chertkov O."/>
            <person name="Brettin T."/>
            <person name="Han C."/>
            <person name="Detter J.C."/>
            <person name="Kuske C."/>
            <person name="Bruce D."/>
            <person name="Goodwin L."/>
            <person name="Chain P."/>
            <person name="D'haeseleer P."/>
            <person name="Chen A."/>
            <person name="Palaniappan K."/>
            <person name="Ivanova N."/>
            <person name="Mavromatis K."/>
            <person name="Mikhailova N."/>
            <person name="Rohde M."/>
            <person name="Tindall B.J."/>
            <person name="Goker M."/>
            <person name="Bristow J."/>
            <person name="Eisen J.A."/>
            <person name="Markowitz V."/>
            <person name="Hugenholtz P."/>
            <person name="Kyrpides N.C."/>
            <person name="Klenk H.P."/>
        </authorList>
    </citation>
    <scope>NUCLEOTIDE SEQUENCE [LARGE SCALE GENOMIC DNA]</scope>
    <source>
        <strain evidence="6">ATCC 15386 / DSM 43017 / JCM 3036 / NBRC 12207 / P101</strain>
    </source>
</reference>
<dbReference type="eggNOG" id="COG2755">
    <property type="taxonomic scope" value="Bacteria"/>
</dbReference>
<dbReference type="STRING" id="471857.Svir_30530"/>
<feature type="chain" id="PRO_5002980536" description="SGNH hydrolase-type esterase domain-containing protein" evidence="3">
    <location>
        <begin position="29"/>
        <end position="265"/>
    </location>
</feature>
<dbReference type="CDD" id="cd01823">
    <property type="entry name" value="SEST_like"/>
    <property type="match status" value="1"/>
</dbReference>
<dbReference type="AlphaFoldDB" id="C7MXV0"/>
<dbReference type="InterPro" id="IPR037460">
    <property type="entry name" value="SEST-like"/>
</dbReference>
<evidence type="ECO:0000256" key="2">
    <source>
        <dbReference type="PIRSR" id="PIRSR637460-2"/>
    </source>
</evidence>
<name>C7MXV0_SACVD</name>
<dbReference type="Gene3D" id="3.40.50.1110">
    <property type="entry name" value="SGNH hydrolase"/>
    <property type="match status" value="1"/>
</dbReference>
<accession>C7MXV0</accession>
<evidence type="ECO:0000256" key="3">
    <source>
        <dbReference type="SAM" id="SignalP"/>
    </source>
</evidence>
<dbReference type="InterPro" id="IPR036514">
    <property type="entry name" value="SGNH_hydro_sf"/>
</dbReference>
<dbReference type="Proteomes" id="UP000000841">
    <property type="component" value="Chromosome"/>
</dbReference>
<protein>
    <recommendedName>
        <fullName evidence="4">SGNH hydrolase-type esterase domain-containing protein</fullName>
    </recommendedName>
</protein>
<evidence type="ECO:0000313" key="5">
    <source>
        <dbReference type="EMBL" id="ACU98028.1"/>
    </source>
</evidence>